<protein>
    <submittedName>
        <fullName evidence="1">Uncharacterized protein</fullName>
    </submittedName>
</protein>
<evidence type="ECO:0000313" key="1">
    <source>
        <dbReference type="EMBL" id="GAH57091.1"/>
    </source>
</evidence>
<reference evidence="1" key="1">
    <citation type="journal article" date="2014" name="Front. Microbiol.">
        <title>High frequency of phylogenetically diverse reductive dehalogenase-homologous genes in deep subseafloor sedimentary metagenomes.</title>
        <authorList>
            <person name="Kawai M."/>
            <person name="Futagami T."/>
            <person name="Toyoda A."/>
            <person name="Takaki Y."/>
            <person name="Nishi S."/>
            <person name="Hori S."/>
            <person name="Arai W."/>
            <person name="Tsubouchi T."/>
            <person name="Morono Y."/>
            <person name="Uchiyama I."/>
            <person name="Ito T."/>
            <person name="Fujiyama A."/>
            <person name="Inagaki F."/>
            <person name="Takami H."/>
        </authorList>
    </citation>
    <scope>NUCLEOTIDE SEQUENCE</scope>
    <source>
        <strain evidence="1">Expedition CK06-06</strain>
    </source>
</reference>
<organism evidence="1">
    <name type="scientific">marine sediment metagenome</name>
    <dbReference type="NCBI Taxonomy" id="412755"/>
    <lineage>
        <taxon>unclassified sequences</taxon>
        <taxon>metagenomes</taxon>
        <taxon>ecological metagenomes</taxon>
    </lineage>
</organism>
<dbReference type="EMBL" id="BARU01022461">
    <property type="protein sequence ID" value="GAH57091.1"/>
    <property type="molecule type" value="Genomic_DNA"/>
</dbReference>
<proteinExistence type="predicted"/>
<accession>X1GGR2</accession>
<gene>
    <name evidence="1" type="ORF">S03H2_36588</name>
</gene>
<name>X1GGR2_9ZZZZ</name>
<sequence>MAEVFKKIQNEWELFIRLHPHDNDDAIDYIRKKLGFLGKSLIILKKQNTILEDCIDKDFACTGSSSAIYFPLLLGIPSYLIWHKSFNLLHGGPFLNKSNIANNAEDLIFFIKNIRKYRQNNLDYAKGHLTSDMKAFKRIKFLLKNNVS</sequence>
<comment type="caution">
    <text evidence="1">The sequence shown here is derived from an EMBL/GenBank/DDBJ whole genome shotgun (WGS) entry which is preliminary data.</text>
</comment>
<dbReference type="AlphaFoldDB" id="X1GGR2"/>